<dbReference type="PANTHER" id="PTHR11214">
    <property type="entry name" value="BETA-1,3-N-ACETYLGLUCOSAMINYLTRANSFERASE"/>
    <property type="match status" value="1"/>
</dbReference>
<dbReference type="InterPro" id="IPR002659">
    <property type="entry name" value="Glyco_trans_31"/>
</dbReference>
<proteinExistence type="inferred from homology"/>
<name>A0AAF3J3N7_9BILA</name>
<organism evidence="12 13">
    <name type="scientific">Mesorhabditis belari</name>
    <dbReference type="NCBI Taxonomy" id="2138241"/>
    <lineage>
        <taxon>Eukaryota</taxon>
        <taxon>Metazoa</taxon>
        <taxon>Ecdysozoa</taxon>
        <taxon>Nematoda</taxon>
        <taxon>Chromadorea</taxon>
        <taxon>Rhabditida</taxon>
        <taxon>Rhabditina</taxon>
        <taxon>Rhabditomorpha</taxon>
        <taxon>Rhabditoidea</taxon>
        <taxon>Rhabditidae</taxon>
        <taxon>Mesorhabditinae</taxon>
        <taxon>Mesorhabditis</taxon>
    </lineage>
</organism>
<evidence type="ECO:0000256" key="4">
    <source>
        <dbReference type="ARBA" id="ARBA00022679"/>
    </source>
</evidence>
<evidence type="ECO:0000313" key="13">
    <source>
        <dbReference type="WBParaSite" id="MBELARI_LOCUS14203"/>
    </source>
</evidence>
<evidence type="ECO:0000313" key="12">
    <source>
        <dbReference type="Proteomes" id="UP000887575"/>
    </source>
</evidence>
<evidence type="ECO:0000256" key="7">
    <source>
        <dbReference type="ARBA" id="ARBA00022989"/>
    </source>
</evidence>
<dbReference type="Pfam" id="PF01762">
    <property type="entry name" value="Galactosyl_T"/>
    <property type="match status" value="1"/>
</dbReference>
<evidence type="ECO:0000256" key="11">
    <source>
        <dbReference type="SAM" id="MobiDB-lite"/>
    </source>
</evidence>
<keyword evidence="5" id="KW-0812">Transmembrane</keyword>
<evidence type="ECO:0000256" key="3">
    <source>
        <dbReference type="ARBA" id="ARBA00022676"/>
    </source>
</evidence>
<feature type="region of interest" description="Disordered" evidence="11">
    <location>
        <begin position="13"/>
        <end position="42"/>
    </location>
</feature>
<evidence type="ECO:0000256" key="10">
    <source>
        <dbReference type="RuleBase" id="RU363063"/>
    </source>
</evidence>
<dbReference type="WBParaSite" id="MBELARI_LOCUS14203">
    <property type="protein sequence ID" value="MBELARI_LOCUS14203"/>
    <property type="gene ID" value="MBELARI_LOCUS14203"/>
</dbReference>
<dbReference type="GO" id="GO:0006493">
    <property type="term" value="P:protein O-linked glycosylation"/>
    <property type="evidence" value="ECO:0007669"/>
    <property type="project" value="TreeGrafter"/>
</dbReference>
<evidence type="ECO:0000256" key="2">
    <source>
        <dbReference type="ARBA" id="ARBA00008661"/>
    </source>
</evidence>
<comment type="subcellular location">
    <subcellularLocation>
        <location evidence="1 10">Golgi apparatus membrane</location>
        <topology evidence="1 10">Single-pass type II membrane protein</topology>
    </subcellularLocation>
</comment>
<reference evidence="13" key="1">
    <citation type="submission" date="2024-02" db="UniProtKB">
        <authorList>
            <consortium name="WormBaseParasite"/>
        </authorList>
    </citation>
    <scope>IDENTIFICATION</scope>
</reference>
<dbReference type="GO" id="GO:0016758">
    <property type="term" value="F:hexosyltransferase activity"/>
    <property type="evidence" value="ECO:0007669"/>
    <property type="project" value="InterPro"/>
</dbReference>
<protein>
    <recommendedName>
        <fullName evidence="10">Hexosyltransferase</fullName>
        <ecNumber evidence="10">2.4.1.-</ecNumber>
    </recommendedName>
</protein>
<keyword evidence="12" id="KW-1185">Reference proteome</keyword>
<comment type="similarity">
    <text evidence="2 10">Belongs to the glycosyltransferase 31 family.</text>
</comment>
<keyword evidence="8 10" id="KW-0333">Golgi apparatus</keyword>
<dbReference type="Gene3D" id="3.90.550.50">
    <property type="match status" value="1"/>
</dbReference>
<dbReference type="AlphaFoldDB" id="A0AAF3J3N7"/>
<evidence type="ECO:0000256" key="9">
    <source>
        <dbReference type="ARBA" id="ARBA00023136"/>
    </source>
</evidence>
<evidence type="ECO:0000256" key="1">
    <source>
        <dbReference type="ARBA" id="ARBA00004323"/>
    </source>
</evidence>
<evidence type="ECO:0000256" key="5">
    <source>
        <dbReference type="ARBA" id="ARBA00022692"/>
    </source>
</evidence>
<keyword evidence="3 10" id="KW-0328">Glycosyltransferase</keyword>
<dbReference type="EC" id="2.4.1.-" evidence="10"/>
<evidence type="ECO:0000256" key="6">
    <source>
        <dbReference type="ARBA" id="ARBA00022968"/>
    </source>
</evidence>
<keyword evidence="9" id="KW-0472">Membrane</keyword>
<keyword evidence="6" id="KW-0735">Signal-anchor</keyword>
<sequence length="260" mass="30463">MKLANVCWEIVSSDEEDQASTSTISPSHRAPPKKPPNPSNEKESLQKYFYQPFAWKLLPKNNTCGPNVTTLIVVHSANQYSLYRKAIRETYGKKKYQEMFNYRLFFAEGKSENLTKEANLREEAAQYEDIIQADFLDSYRNLTIKYLMWMRYVRDFCPDTELVLKIDDDILVDIFWLFEEIRIKKISKERCFTCRLNQGNVIRDTTHKWYVSKDAMPEDAWNVYSSGIAVIQGKLSFSNEHSSILLPLYGYCTSLLTYKM</sequence>
<dbReference type="Proteomes" id="UP000887575">
    <property type="component" value="Unassembled WGS sequence"/>
</dbReference>
<keyword evidence="4" id="KW-0808">Transferase</keyword>
<accession>A0AAF3J3N7</accession>
<evidence type="ECO:0000256" key="8">
    <source>
        <dbReference type="ARBA" id="ARBA00023034"/>
    </source>
</evidence>
<dbReference type="PANTHER" id="PTHR11214:SF364">
    <property type="entry name" value="HEXOSYLTRANSFERASE"/>
    <property type="match status" value="1"/>
</dbReference>
<dbReference type="GO" id="GO:0000139">
    <property type="term" value="C:Golgi membrane"/>
    <property type="evidence" value="ECO:0007669"/>
    <property type="project" value="UniProtKB-SubCell"/>
</dbReference>
<keyword evidence="7" id="KW-1133">Transmembrane helix</keyword>